<dbReference type="EMBL" id="QXDC01000004">
    <property type="protein sequence ID" value="RIA37396.1"/>
    <property type="molecule type" value="Genomic_DNA"/>
</dbReference>
<reference evidence="2 3" key="1">
    <citation type="submission" date="2018-08" db="EMBL/GenBank/DDBJ databases">
        <title>Genomic Encyclopedia of Type Strains, Phase IV (KMG-IV): sequencing the most valuable type-strain genomes for metagenomic binning, comparative biology and taxonomic classification.</title>
        <authorList>
            <person name="Goeker M."/>
        </authorList>
    </citation>
    <scope>NUCLEOTIDE SEQUENCE [LARGE SCALE GENOMIC DNA]</scope>
    <source>
        <strain evidence="2 3">DSM 25527</strain>
    </source>
</reference>
<proteinExistence type="predicted"/>
<sequence>MHIQAVRPEMTVYPLDPDELLAAGIVHRGVASQDASIIGPNALHRLWLDGYDTGTMAVTLPLDLVYDDRAAAAMRLWRTLKGLKPGSEPMPLSDYARGQLILAIRLLDAEHSGATEREMAQAILKTSARDRRTWLATEHRSRLRRLLAKARALLAGGYFQLLSPPPRRPRRKP</sequence>
<evidence type="ECO:0000313" key="2">
    <source>
        <dbReference type="EMBL" id="RIA37396.1"/>
    </source>
</evidence>
<evidence type="ECO:0000313" key="3">
    <source>
        <dbReference type="Proteomes" id="UP000266568"/>
    </source>
</evidence>
<keyword evidence="3" id="KW-1185">Reference proteome</keyword>
<accession>A0A397NIN2</accession>
<name>A0A397NIN2_9SPHN</name>
<comment type="caution">
    <text evidence="2">The sequence shown here is derived from an EMBL/GenBank/DDBJ whole genome shotgun (WGS) entry which is preliminary data.</text>
</comment>
<dbReference type="InterPro" id="IPR018754">
    <property type="entry name" value="RovC-like_DNA-bd"/>
</dbReference>
<gene>
    <name evidence="2" type="ORF">DFR49_3280</name>
</gene>
<organism evidence="2 3">
    <name type="scientific">Hephaestia caeni</name>
    <dbReference type="NCBI Taxonomy" id="645617"/>
    <lineage>
        <taxon>Bacteria</taxon>
        <taxon>Pseudomonadati</taxon>
        <taxon>Pseudomonadota</taxon>
        <taxon>Alphaproteobacteria</taxon>
        <taxon>Sphingomonadales</taxon>
        <taxon>Sphingomonadaceae</taxon>
        <taxon>Hephaestia</taxon>
    </lineage>
</organism>
<dbReference type="AlphaFoldDB" id="A0A397NIN2"/>
<dbReference type="Pfam" id="PF10074">
    <property type="entry name" value="RovC_DNA-bd"/>
    <property type="match status" value="1"/>
</dbReference>
<protein>
    <submittedName>
        <fullName evidence="2">Uncharacterized protein DUF2285</fullName>
    </submittedName>
</protein>
<feature type="domain" description="T6SS Transcription factor RovC-like DNA binding" evidence="1">
    <location>
        <begin position="60"/>
        <end position="162"/>
    </location>
</feature>
<evidence type="ECO:0000259" key="1">
    <source>
        <dbReference type="Pfam" id="PF10074"/>
    </source>
</evidence>
<dbReference type="Proteomes" id="UP000266568">
    <property type="component" value="Unassembled WGS sequence"/>
</dbReference>